<organism evidence="7 8">
    <name type="scientific">Rozella allomycis (strain CSF55)</name>
    <dbReference type="NCBI Taxonomy" id="988480"/>
    <lineage>
        <taxon>Eukaryota</taxon>
        <taxon>Fungi</taxon>
        <taxon>Fungi incertae sedis</taxon>
        <taxon>Cryptomycota</taxon>
        <taxon>Cryptomycota incertae sedis</taxon>
        <taxon>Rozella</taxon>
    </lineage>
</organism>
<feature type="transmembrane region" description="Helical" evidence="5">
    <location>
        <begin position="168"/>
        <end position="196"/>
    </location>
</feature>
<dbReference type="InterPro" id="IPR011547">
    <property type="entry name" value="SLC26A/SulP_dom"/>
</dbReference>
<name>A0A075AWX3_ROZAC</name>
<protein>
    <submittedName>
        <fullName evidence="7">Sulfate transporter domain-containing protein</fullName>
    </submittedName>
</protein>
<keyword evidence="2 5" id="KW-0812">Transmembrane</keyword>
<dbReference type="AlphaFoldDB" id="A0A075AWX3"/>
<evidence type="ECO:0000259" key="6">
    <source>
        <dbReference type="PROSITE" id="PS50801"/>
    </source>
</evidence>
<feature type="transmembrane region" description="Helical" evidence="5">
    <location>
        <begin position="110"/>
        <end position="129"/>
    </location>
</feature>
<evidence type="ECO:0000256" key="4">
    <source>
        <dbReference type="ARBA" id="ARBA00023136"/>
    </source>
</evidence>
<feature type="transmembrane region" description="Helical" evidence="5">
    <location>
        <begin position="135"/>
        <end position="156"/>
    </location>
</feature>
<dbReference type="CDD" id="cd07042">
    <property type="entry name" value="STAS_SulP_like_sulfate_transporter"/>
    <property type="match status" value="1"/>
</dbReference>
<feature type="transmembrane region" description="Helical" evidence="5">
    <location>
        <begin position="298"/>
        <end position="321"/>
    </location>
</feature>
<keyword evidence="3 5" id="KW-1133">Transmembrane helix</keyword>
<dbReference type="OrthoDB" id="427213at2759"/>
<feature type="transmembrane region" description="Helical" evidence="5">
    <location>
        <begin position="86"/>
        <end position="103"/>
    </location>
</feature>
<dbReference type="HOGENOM" id="CLU_003182_10_0_1"/>
<dbReference type="GO" id="GO:0016020">
    <property type="term" value="C:membrane"/>
    <property type="evidence" value="ECO:0007669"/>
    <property type="project" value="UniProtKB-SubCell"/>
</dbReference>
<evidence type="ECO:0000313" key="7">
    <source>
        <dbReference type="EMBL" id="EPZ33207.1"/>
    </source>
</evidence>
<feature type="transmembrane region" description="Helical" evidence="5">
    <location>
        <begin position="55"/>
        <end position="74"/>
    </location>
</feature>
<feature type="transmembrane region" description="Helical" evidence="5">
    <location>
        <begin position="370"/>
        <end position="389"/>
    </location>
</feature>
<evidence type="ECO:0000313" key="8">
    <source>
        <dbReference type="Proteomes" id="UP000030755"/>
    </source>
</evidence>
<evidence type="ECO:0000256" key="1">
    <source>
        <dbReference type="ARBA" id="ARBA00004141"/>
    </source>
</evidence>
<dbReference type="InterPro" id="IPR001902">
    <property type="entry name" value="SLC26A/SulP_fam"/>
</dbReference>
<dbReference type="EMBL" id="KE561071">
    <property type="protein sequence ID" value="EPZ33207.1"/>
    <property type="molecule type" value="Genomic_DNA"/>
</dbReference>
<dbReference type="PROSITE" id="PS50801">
    <property type="entry name" value="STAS"/>
    <property type="match status" value="1"/>
</dbReference>
<dbReference type="GO" id="GO:0055085">
    <property type="term" value="P:transmembrane transport"/>
    <property type="evidence" value="ECO:0007669"/>
    <property type="project" value="InterPro"/>
</dbReference>
<feature type="transmembrane region" description="Helical" evidence="5">
    <location>
        <begin position="401"/>
        <end position="420"/>
    </location>
</feature>
<dbReference type="InterPro" id="IPR036513">
    <property type="entry name" value="STAS_dom_sf"/>
</dbReference>
<keyword evidence="4 5" id="KW-0472">Membrane</keyword>
<dbReference type="STRING" id="988480.A0A075AWX3"/>
<proteinExistence type="predicted"/>
<feature type="transmembrane region" description="Helical" evidence="5">
    <location>
        <begin position="333"/>
        <end position="350"/>
    </location>
</feature>
<feature type="transmembrane region" description="Helical" evidence="5">
    <location>
        <begin position="216"/>
        <end position="234"/>
    </location>
</feature>
<feature type="domain" description="STAS" evidence="6">
    <location>
        <begin position="493"/>
        <end position="620"/>
    </location>
</feature>
<sequence length="647" mass="72618">MSAEAERVNGLEEIFEASNEDIHFRPTSNPSLFRRRLKYYFPILSWIPKYQLSDLFHDVVAGISVAFLLIPQSLSYSSTLANLPPMIGMTTALIPTFIYTFFGTSRHLSVGPEALISLLTGSAIGQYVIDGGDDIIQFSSTLTFMVGCFSFLMGLVRLGFIDSLLSKAVLCGFIVAVGVVIIIEQLPYILGLTFSLEKHELTTIGKFVDVVTRIDQSFYVAIIYSIVSIVSLILFNKYSKGKFKHFPFMIILVTFSTLISFLFRLDKLGLGILGSVEAKWLAPSLPIKGLDRNSIKHAMSSSLLISIIGFVESIAAGKRFAQKNHYAISANRELVAMGIMNIVGSFFHTYPSFGSLSRTVVNENAKSQLSGFISSVIILFTTLFFLPLFKYLPRATMSSVIFVAALKLFEFEPLNFIWQIKAYKELCMFLGTFLITLFISVEAGVIVAVCVSIVLVIKHSTYPRFILMGQIKRDDPSQPTQNIQNHKFKPISEYPYAERVEKVLIVSFHEPLFFGNTGQLQDRLRRLEELGDLNLHPSDPSQLREPIEHVIFDIENLTSIDASATHVLLDIIKDYKRRNIGIHFVKCRNTIKPIFLRAGIMTIVGTHCFFRKIAEALRYIDETDAENGNGISRKSFGATSYSTYRDL</sequence>
<dbReference type="PANTHER" id="PTHR11814">
    <property type="entry name" value="SULFATE TRANSPORTER"/>
    <property type="match status" value="1"/>
</dbReference>
<dbReference type="Gene3D" id="3.30.750.24">
    <property type="entry name" value="STAS domain"/>
    <property type="match status" value="1"/>
</dbReference>
<comment type="subcellular location">
    <subcellularLocation>
        <location evidence="1">Membrane</location>
        <topology evidence="1">Multi-pass membrane protein</topology>
    </subcellularLocation>
</comment>
<evidence type="ECO:0000256" key="3">
    <source>
        <dbReference type="ARBA" id="ARBA00022989"/>
    </source>
</evidence>
<evidence type="ECO:0000256" key="5">
    <source>
        <dbReference type="SAM" id="Phobius"/>
    </source>
</evidence>
<gene>
    <name evidence="7" type="ORF">O9G_001176</name>
</gene>
<dbReference type="InterPro" id="IPR002645">
    <property type="entry name" value="STAS_dom"/>
</dbReference>
<dbReference type="NCBIfam" id="TIGR00815">
    <property type="entry name" value="sulP"/>
    <property type="match status" value="1"/>
</dbReference>
<evidence type="ECO:0000256" key="2">
    <source>
        <dbReference type="ARBA" id="ARBA00022692"/>
    </source>
</evidence>
<dbReference type="SUPFAM" id="SSF52091">
    <property type="entry name" value="SpoIIaa-like"/>
    <property type="match status" value="1"/>
</dbReference>
<feature type="transmembrane region" description="Helical" evidence="5">
    <location>
        <begin position="246"/>
        <end position="265"/>
    </location>
</feature>
<dbReference type="Pfam" id="PF00916">
    <property type="entry name" value="Sulfate_transp"/>
    <property type="match status" value="1"/>
</dbReference>
<feature type="transmembrane region" description="Helical" evidence="5">
    <location>
        <begin position="432"/>
        <end position="457"/>
    </location>
</feature>
<dbReference type="Proteomes" id="UP000030755">
    <property type="component" value="Unassembled WGS sequence"/>
</dbReference>
<accession>A0A075AWX3</accession>
<reference evidence="7 8" key="1">
    <citation type="journal article" date="2013" name="Curr. Biol.">
        <title>Shared signatures of parasitism and phylogenomics unite Cryptomycota and microsporidia.</title>
        <authorList>
            <person name="James T.Y."/>
            <person name="Pelin A."/>
            <person name="Bonen L."/>
            <person name="Ahrendt S."/>
            <person name="Sain D."/>
            <person name="Corradi N."/>
            <person name="Stajich J.E."/>
        </authorList>
    </citation>
    <scope>NUCLEOTIDE SEQUENCE [LARGE SCALE GENOMIC DNA]</scope>
    <source>
        <strain evidence="7 8">CSF55</strain>
    </source>
</reference>
<dbReference type="Pfam" id="PF01740">
    <property type="entry name" value="STAS"/>
    <property type="match status" value="1"/>
</dbReference>
<keyword evidence="8" id="KW-1185">Reference proteome</keyword>
<dbReference type="OMA" id="TGPMSVT"/>